<dbReference type="Proteomes" id="UP000593579">
    <property type="component" value="Unassembled WGS sequence"/>
</dbReference>
<evidence type="ECO:0000313" key="1">
    <source>
        <dbReference type="EMBL" id="MBA0736749.1"/>
    </source>
</evidence>
<gene>
    <name evidence="1" type="ORF">Gogos_010257</name>
</gene>
<evidence type="ECO:0000313" key="2">
    <source>
        <dbReference type="Proteomes" id="UP000593579"/>
    </source>
</evidence>
<dbReference type="EMBL" id="JABEZY010000004">
    <property type="protein sequence ID" value="MBA0736749.1"/>
    <property type="molecule type" value="Genomic_DNA"/>
</dbReference>
<protein>
    <submittedName>
        <fullName evidence="1">Uncharacterized protein</fullName>
    </submittedName>
</protein>
<sequence length="146" mass="16160">MENKLVDLHIGEEEEEVLRVEEIAGDHKPMDRGVSESAIDLLVLLGSSSRTTTQKLGHSDSFCPVRLQTDVDKLDLGWDISRRASRRKATTMESIGLHKENMEGLHSGSSHDWRDNRNINNLLFVNALGKVNPILGVNLEGDGAGF</sequence>
<keyword evidence="2" id="KW-1185">Reference proteome</keyword>
<name>A0A7J9BKT6_GOSGO</name>
<proteinExistence type="predicted"/>
<comment type="caution">
    <text evidence="1">The sequence shown here is derived from an EMBL/GenBank/DDBJ whole genome shotgun (WGS) entry which is preliminary data.</text>
</comment>
<organism evidence="1 2">
    <name type="scientific">Gossypium gossypioides</name>
    <name type="common">Mexican cotton</name>
    <name type="synonym">Selera gossypioides</name>
    <dbReference type="NCBI Taxonomy" id="34282"/>
    <lineage>
        <taxon>Eukaryota</taxon>
        <taxon>Viridiplantae</taxon>
        <taxon>Streptophyta</taxon>
        <taxon>Embryophyta</taxon>
        <taxon>Tracheophyta</taxon>
        <taxon>Spermatophyta</taxon>
        <taxon>Magnoliopsida</taxon>
        <taxon>eudicotyledons</taxon>
        <taxon>Gunneridae</taxon>
        <taxon>Pentapetalae</taxon>
        <taxon>rosids</taxon>
        <taxon>malvids</taxon>
        <taxon>Malvales</taxon>
        <taxon>Malvaceae</taxon>
        <taxon>Malvoideae</taxon>
        <taxon>Gossypium</taxon>
    </lineage>
</organism>
<dbReference type="AlphaFoldDB" id="A0A7J9BKT6"/>
<reference evidence="1 2" key="1">
    <citation type="journal article" date="2019" name="Genome Biol. Evol.">
        <title>Insights into the evolution of the New World diploid cottons (Gossypium, subgenus Houzingenia) based on genome sequencing.</title>
        <authorList>
            <person name="Grover C.E."/>
            <person name="Arick M.A. 2nd"/>
            <person name="Thrash A."/>
            <person name="Conover J.L."/>
            <person name="Sanders W.S."/>
            <person name="Peterson D.G."/>
            <person name="Frelichowski J.E."/>
            <person name="Scheffler J.A."/>
            <person name="Scheffler B.E."/>
            <person name="Wendel J.F."/>
        </authorList>
    </citation>
    <scope>NUCLEOTIDE SEQUENCE [LARGE SCALE GENOMIC DNA]</scope>
    <source>
        <strain evidence="1">5</strain>
        <tissue evidence="1">Leaf</tissue>
    </source>
</reference>
<accession>A0A7J9BKT6</accession>